<keyword evidence="1" id="KW-0175">Coiled coil</keyword>
<evidence type="ECO:0000256" key="1">
    <source>
        <dbReference type="SAM" id="Coils"/>
    </source>
</evidence>
<name>A0ABW3BXS5_9FLAO</name>
<comment type="caution">
    <text evidence="2">The sequence shown here is derived from an EMBL/GenBank/DDBJ whole genome shotgun (WGS) entry which is preliminary data.</text>
</comment>
<dbReference type="RefSeq" id="WP_379943689.1">
    <property type="nucleotide sequence ID" value="NZ_JBHTIB010000015.1"/>
</dbReference>
<dbReference type="Proteomes" id="UP001597011">
    <property type="component" value="Unassembled WGS sequence"/>
</dbReference>
<evidence type="ECO:0000313" key="2">
    <source>
        <dbReference type="EMBL" id="MFD0837111.1"/>
    </source>
</evidence>
<gene>
    <name evidence="2" type="ORF">ACFQ0I_15135</name>
</gene>
<sequence length="56" mass="6785">MDIEEIRTKIAMKQIELNNEKDQEKKNELLQDLKVLNMRKDMEETNSKIQDIRKSH</sequence>
<accession>A0ABW3BXS5</accession>
<dbReference type="EMBL" id="JBHTIB010000015">
    <property type="protein sequence ID" value="MFD0837111.1"/>
    <property type="molecule type" value="Genomic_DNA"/>
</dbReference>
<reference evidence="3" key="1">
    <citation type="journal article" date="2019" name="Int. J. Syst. Evol. Microbiol.">
        <title>The Global Catalogue of Microorganisms (GCM) 10K type strain sequencing project: providing services to taxonomists for standard genome sequencing and annotation.</title>
        <authorList>
            <consortium name="The Broad Institute Genomics Platform"/>
            <consortium name="The Broad Institute Genome Sequencing Center for Infectious Disease"/>
            <person name="Wu L."/>
            <person name="Ma J."/>
        </authorList>
    </citation>
    <scope>NUCLEOTIDE SEQUENCE [LARGE SCALE GENOMIC DNA]</scope>
    <source>
        <strain evidence="3">CCUG 60529</strain>
    </source>
</reference>
<organism evidence="2 3">
    <name type="scientific">Mariniflexile aquimaris</name>
    <dbReference type="NCBI Taxonomy" id="881009"/>
    <lineage>
        <taxon>Bacteria</taxon>
        <taxon>Pseudomonadati</taxon>
        <taxon>Bacteroidota</taxon>
        <taxon>Flavobacteriia</taxon>
        <taxon>Flavobacteriales</taxon>
        <taxon>Flavobacteriaceae</taxon>
        <taxon>Mariniflexile</taxon>
    </lineage>
</organism>
<evidence type="ECO:0000313" key="3">
    <source>
        <dbReference type="Proteomes" id="UP001597011"/>
    </source>
</evidence>
<proteinExistence type="predicted"/>
<keyword evidence="3" id="KW-1185">Reference proteome</keyword>
<feature type="coiled-coil region" evidence="1">
    <location>
        <begin position="3"/>
        <end position="39"/>
    </location>
</feature>
<protein>
    <submittedName>
        <fullName evidence="2">Uncharacterized protein</fullName>
    </submittedName>
</protein>